<dbReference type="Proteomes" id="UP001153321">
    <property type="component" value="Chromosome 11"/>
</dbReference>
<evidence type="ECO:0000313" key="3">
    <source>
        <dbReference type="Proteomes" id="UP001153321"/>
    </source>
</evidence>
<dbReference type="EMBL" id="LR824542">
    <property type="protein sequence ID" value="CAH1635773.1"/>
    <property type="molecule type" value="Genomic_DNA"/>
</dbReference>
<name>A0A9P0HX18_SPOLI</name>
<evidence type="ECO:0000313" key="2">
    <source>
        <dbReference type="EMBL" id="CAH1635773.1"/>
    </source>
</evidence>
<proteinExistence type="predicted"/>
<feature type="compositionally biased region" description="Pro residues" evidence="1">
    <location>
        <begin position="15"/>
        <end position="24"/>
    </location>
</feature>
<sequence>MLQHEWAGSTGSPISPIPESPIPESPTILKLLIPKMPSPQSLNPHRFSNSSSPKGRCSRCPWATPIAYHQVIRLLVYRFMS</sequence>
<evidence type="ECO:0000256" key="1">
    <source>
        <dbReference type="SAM" id="MobiDB-lite"/>
    </source>
</evidence>
<organism evidence="2 3">
    <name type="scientific">Spodoptera littoralis</name>
    <name type="common">Egyptian cotton leafworm</name>
    <dbReference type="NCBI Taxonomy" id="7109"/>
    <lineage>
        <taxon>Eukaryota</taxon>
        <taxon>Metazoa</taxon>
        <taxon>Ecdysozoa</taxon>
        <taxon>Arthropoda</taxon>
        <taxon>Hexapoda</taxon>
        <taxon>Insecta</taxon>
        <taxon>Pterygota</taxon>
        <taxon>Neoptera</taxon>
        <taxon>Endopterygota</taxon>
        <taxon>Lepidoptera</taxon>
        <taxon>Glossata</taxon>
        <taxon>Ditrysia</taxon>
        <taxon>Noctuoidea</taxon>
        <taxon>Noctuidae</taxon>
        <taxon>Amphipyrinae</taxon>
        <taxon>Spodoptera</taxon>
    </lineage>
</organism>
<dbReference type="AlphaFoldDB" id="A0A9P0HX18"/>
<keyword evidence="3" id="KW-1185">Reference proteome</keyword>
<feature type="compositionally biased region" description="Polar residues" evidence="1">
    <location>
        <begin position="38"/>
        <end position="53"/>
    </location>
</feature>
<reference evidence="2" key="1">
    <citation type="submission" date="2022-02" db="EMBL/GenBank/DDBJ databases">
        <authorList>
            <person name="King R."/>
        </authorList>
    </citation>
    <scope>NUCLEOTIDE SEQUENCE</scope>
</reference>
<protein>
    <submittedName>
        <fullName evidence="2">Uncharacterized protein</fullName>
    </submittedName>
</protein>
<accession>A0A9P0HX18</accession>
<gene>
    <name evidence="2" type="ORF">SPLIT_LOCUS1134</name>
</gene>
<feature type="region of interest" description="Disordered" evidence="1">
    <location>
        <begin position="1"/>
        <end position="56"/>
    </location>
</feature>